<evidence type="ECO:0000256" key="2">
    <source>
        <dbReference type="ARBA" id="ARBA00022670"/>
    </source>
</evidence>
<feature type="compositionally biased region" description="Basic residues" evidence="4">
    <location>
        <begin position="35"/>
        <end position="48"/>
    </location>
</feature>
<dbReference type="GO" id="GO:0008234">
    <property type="term" value="F:cysteine-type peptidase activity"/>
    <property type="evidence" value="ECO:0007669"/>
    <property type="project" value="InterPro"/>
</dbReference>
<keyword evidence="7" id="KW-1185">Reference proteome</keyword>
<evidence type="ECO:0000256" key="3">
    <source>
        <dbReference type="ARBA" id="ARBA00022801"/>
    </source>
</evidence>
<accession>A0AAV0NV20</accession>
<evidence type="ECO:0000313" key="7">
    <source>
        <dbReference type="Proteomes" id="UP001154282"/>
    </source>
</evidence>
<keyword evidence="3" id="KW-0378">Hydrolase</keyword>
<organism evidence="6 7">
    <name type="scientific">Linum tenue</name>
    <dbReference type="NCBI Taxonomy" id="586396"/>
    <lineage>
        <taxon>Eukaryota</taxon>
        <taxon>Viridiplantae</taxon>
        <taxon>Streptophyta</taxon>
        <taxon>Embryophyta</taxon>
        <taxon>Tracheophyta</taxon>
        <taxon>Spermatophyta</taxon>
        <taxon>Magnoliopsida</taxon>
        <taxon>eudicotyledons</taxon>
        <taxon>Gunneridae</taxon>
        <taxon>Pentapetalae</taxon>
        <taxon>rosids</taxon>
        <taxon>fabids</taxon>
        <taxon>Malpighiales</taxon>
        <taxon>Linaceae</taxon>
        <taxon>Linum</taxon>
    </lineage>
</organism>
<sequence>MRIGSGTAVAGKPISTFRILSSLHIFLNPMDNVKKSRTSARNKERKKTNSADPLQENNGPDVVCLGTTPITPSKRRARTNSTLEEGGPSTPLQSQPKSDFIDSNETERDPQVITSMEFHIPRHIELKFDELVVACYAFGRGLLEDEVLVHSLGIQGQRKAFMSLCPGKALADDVLTMVCSYLSQKQLMTENVEICFLPPDFSASLMTEDLTCQEALDKYQYSFMQISPQCSKVYIPMKDENDWFLLVVDLKSKEAIILQALYLDDRTSIREEAVKTMLTFLDKLAPLMCSWDGDIPKISEFHITKPIRNYSAFVREDSGAWVCQWMFRTELFDNYDVAYVDEGIRMKIAVRLLLSPYNINRATTLKLAHKFAQNCHHIIGHYYAARKEMEAIKDLITR</sequence>
<dbReference type="GO" id="GO:0006508">
    <property type="term" value="P:proteolysis"/>
    <property type="evidence" value="ECO:0007669"/>
    <property type="project" value="UniProtKB-KW"/>
</dbReference>
<dbReference type="InterPro" id="IPR003653">
    <property type="entry name" value="Peptidase_C48_C"/>
</dbReference>
<dbReference type="Gene3D" id="3.40.395.10">
    <property type="entry name" value="Adenoviral Proteinase, Chain A"/>
    <property type="match status" value="1"/>
</dbReference>
<evidence type="ECO:0000313" key="6">
    <source>
        <dbReference type="EMBL" id="CAI0462599.1"/>
    </source>
</evidence>
<keyword evidence="2" id="KW-0645">Protease</keyword>
<comment type="caution">
    <text evidence="6">The sequence shown here is derived from an EMBL/GenBank/DDBJ whole genome shotgun (WGS) entry which is preliminary data.</text>
</comment>
<evidence type="ECO:0000256" key="4">
    <source>
        <dbReference type="SAM" id="MobiDB-lite"/>
    </source>
</evidence>
<feature type="domain" description="Ubiquitin-like protease family profile" evidence="5">
    <location>
        <begin position="228"/>
        <end position="324"/>
    </location>
</feature>
<dbReference type="AlphaFoldDB" id="A0AAV0NV20"/>
<feature type="compositionally biased region" description="Polar residues" evidence="4">
    <location>
        <begin position="90"/>
        <end position="103"/>
    </location>
</feature>
<dbReference type="EMBL" id="CAMGYJ010000008">
    <property type="protein sequence ID" value="CAI0462599.1"/>
    <property type="molecule type" value="Genomic_DNA"/>
</dbReference>
<evidence type="ECO:0000259" key="5">
    <source>
        <dbReference type="Pfam" id="PF02902"/>
    </source>
</evidence>
<dbReference type="Pfam" id="PF02902">
    <property type="entry name" value="Peptidase_C48"/>
    <property type="match status" value="1"/>
</dbReference>
<name>A0AAV0NV20_9ROSI</name>
<dbReference type="SUPFAM" id="SSF54001">
    <property type="entry name" value="Cysteine proteinases"/>
    <property type="match status" value="1"/>
</dbReference>
<dbReference type="Proteomes" id="UP001154282">
    <property type="component" value="Unassembled WGS sequence"/>
</dbReference>
<comment type="similarity">
    <text evidence="1">Belongs to the peptidase C48 family.</text>
</comment>
<reference evidence="6" key="1">
    <citation type="submission" date="2022-08" db="EMBL/GenBank/DDBJ databases">
        <authorList>
            <person name="Gutierrez-Valencia J."/>
        </authorList>
    </citation>
    <scope>NUCLEOTIDE SEQUENCE</scope>
</reference>
<gene>
    <name evidence="6" type="ORF">LITE_LOCUS35425</name>
</gene>
<proteinExistence type="inferred from homology"/>
<protein>
    <recommendedName>
        <fullName evidence="5">Ubiquitin-like protease family profile domain-containing protein</fullName>
    </recommendedName>
</protein>
<feature type="region of interest" description="Disordered" evidence="4">
    <location>
        <begin position="34"/>
        <end position="105"/>
    </location>
</feature>
<dbReference type="InterPro" id="IPR038765">
    <property type="entry name" value="Papain-like_cys_pep_sf"/>
</dbReference>
<evidence type="ECO:0000256" key="1">
    <source>
        <dbReference type="ARBA" id="ARBA00005234"/>
    </source>
</evidence>